<evidence type="ECO:0000313" key="2">
    <source>
        <dbReference type="Proteomes" id="UP000325255"/>
    </source>
</evidence>
<dbReference type="InterPro" id="IPR006522">
    <property type="entry name" value="Phage_virion_morphogenesis"/>
</dbReference>
<comment type="caution">
    <text evidence="1">The sequence shown here is derived from an EMBL/GenBank/DDBJ whole genome shotgun (WGS) entry which is preliminary data.</text>
</comment>
<dbReference type="Pfam" id="PF05069">
    <property type="entry name" value="Phage_tail_S"/>
    <property type="match status" value="1"/>
</dbReference>
<keyword evidence="2" id="KW-1185">Reference proteome</keyword>
<organism evidence="1 2">
    <name type="scientific">Rhodovastum atsumiense</name>
    <dbReference type="NCBI Taxonomy" id="504468"/>
    <lineage>
        <taxon>Bacteria</taxon>
        <taxon>Pseudomonadati</taxon>
        <taxon>Pseudomonadota</taxon>
        <taxon>Alphaproteobacteria</taxon>
        <taxon>Acetobacterales</taxon>
        <taxon>Acetobacteraceae</taxon>
        <taxon>Rhodovastum</taxon>
    </lineage>
</organism>
<reference evidence="1 2" key="1">
    <citation type="submission" date="2019-09" db="EMBL/GenBank/DDBJ databases">
        <title>Genome sequence of Rhodovastum atsumiense, a diverse member of the Acetobacteraceae family of non-sulfur purple photosynthetic bacteria.</title>
        <authorList>
            <person name="Meyer T."/>
            <person name="Kyndt J."/>
        </authorList>
    </citation>
    <scope>NUCLEOTIDE SEQUENCE [LARGE SCALE GENOMIC DNA]</scope>
    <source>
        <strain evidence="1 2">DSM 21279</strain>
    </source>
</reference>
<protein>
    <recommendedName>
        <fullName evidence="3">HK97 gp10 family phage protein</fullName>
    </recommendedName>
</protein>
<accession>A0A5M6IWN5</accession>
<evidence type="ECO:0000313" key="1">
    <source>
        <dbReference type="EMBL" id="KAA5611878.1"/>
    </source>
</evidence>
<dbReference type="Proteomes" id="UP000325255">
    <property type="component" value="Unassembled WGS sequence"/>
</dbReference>
<gene>
    <name evidence="1" type="ORF">F1189_12665</name>
</gene>
<proteinExistence type="predicted"/>
<dbReference type="EMBL" id="VWPK01000017">
    <property type="protein sequence ID" value="KAA5611878.1"/>
    <property type="molecule type" value="Genomic_DNA"/>
</dbReference>
<dbReference type="AlphaFoldDB" id="A0A5M6IWN5"/>
<dbReference type="OrthoDB" id="278515at2"/>
<evidence type="ECO:0008006" key="3">
    <source>
        <dbReference type="Google" id="ProtNLM"/>
    </source>
</evidence>
<dbReference type="RefSeq" id="WP_150041161.1">
    <property type="nucleotide sequence ID" value="NZ_OW485605.1"/>
</dbReference>
<name>A0A5M6IWN5_9PROT</name>
<sequence length="152" mass="16878">MRTFRDMDSFVKQFSSVPRRVTTAQARALDRCARLLEKDIKGQFGHYQPSIGELLAWKPLAEATMEERKARGYAPNEPLLAGGELRDSVSHQSDASRAIVGSTLEYARWIENGTFRTPPRPTFGRTAIGKAKDVAKIIGDATTKEIGGDRQL</sequence>